<protein>
    <submittedName>
        <fullName evidence="6">Bifunctional enoyl-CoA hydratase/phosphate acetyltransferase</fullName>
    </submittedName>
</protein>
<dbReference type="InterPro" id="IPR002539">
    <property type="entry name" value="MaoC-like_dom"/>
</dbReference>
<dbReference type="PANTHER" id="PTHR43356:SF2">
    <property type="entry name" value="PHOSPHATE ACETYLTRANSFERASE"/>
    <property type="match status" value="1"/>
</dbReference>
<reference evidence="6 7" key="1">
    <citation type="submission" date="2018-12" db="EMBL/GenBank/DDBJ databases">
        <title>three novel Halomonas strain isolated from plants.</title>
        <authorList>
            <person name="Sun C."/>
        </authorList>
    </citation>
    <scope>NUCLEOTIDE SEQUENCE [LARGE SCALE GENOMIC DNA]</scope>
    <source>
        <strain evidence="6 7">DSM 19434</strain>
    </source>
</reference>
<dbReference type="PRINTS" id="PR01483">
    <property type="entry name" value="FASYNTHASE"/>
</dbReference>
<evidence type="ECO:0000256" key="2">
    <source>
        <dbReference type="ARBA" id="ARBA00023239"/>
    </source>
</evidence>
<keyword evidence="3" id="KW-0012">Acyltransferase</keyword>
<dbReference type="InterPro" id="IPR050500">
    <property type="entry name" value="Phos_Acetyltrans/Butyryltrans"/>
</dbReference>
<evidence type="ECO:0000313" key="6">
    <source>
        <dbReference type="EMBL" id="RUR27381.1"/>
    </source>
</evidence>
<dbReference type="NCBIfam" id="NF006045">
    <property type="entry name" value="PRK08190.1"/>
    <property type="match status" value="1"/>
</dbReference>
<gene>
    <name evidence="6" type="ORF">ELY33_15910</name>
</gene>
<comment type="caution">
    <text evidence="6">The sequence shown here is derived from an EMBL/GenBank/DDBJ whole genome shotgun (WGS) entry which is preliminary data.</text>
</comment>
<keyword evidence="7" id="KW-1185">Reference proteome</keyword>
<dbReference type="FunFam" id="3.10.129.10:FF:000042">
    <property type="entry name" value="MaoC domain protein dehydratase"/>
    <property type="match status" value="1"/>
</dbReference>
<evidence type="ECO:0000256" key="1">
    <source>
        <dbReference type="ARBA" id="ARBA00022679"/>
    </source>
</evidence>
<evidence type="ECO:0000259" key="4">
    <source>
        <dbReference type="Pfam" id="PF01515"/>
    </source>
</evidence>
<feature type="domain" description="MaoC-like" evidence="5">
    <location>
        <begin position="26"/>
        <end position="122"/>
    </location>
</feature>
<dbReference type="GO" id="GO:0004312">
    <property type="term" value="F:fatty acid synthase activity"/>
    <property type="evidence" value="ECO:0007669"/>
    <property type="project" value="InterPro"/>
</dbReference>
<dbReference type="GO" id="GO:0006633">
    <property type="term" value="P:fatty acid biosynthetic process"/>
    <property type="evidence" value="ECO:0007669"/>
    <property type="project" value="InterPro"/>
</dbReference>
<keyword evidence="2" id="KW-0456">Lyase</keyword>
<dbReference type="InterPro" id="IPR029069">
    <property type="entry name" value="HotDog_dom_sf"/>
</dbReference>
<sequence>MSVSDVNDLIENRTYDEITIGEEAHLEKRLTMEDIKLFAVMSGDVNPSHVDNDFAKSSRFQEVIAHGMWGGALISTVLGTQLPGPGTIYLEQTLQFKAPVRLGDVLRVSVRAIDKDDQRHRVTFACRCENQRGDTVIEGEASVVAPVKKIRRPRALLPKVRLTERGRLHEILTAADHPEPMLTAVVHPVDQSAICGAVESAAQGLIIPVLVGPKAKILLAAEKAEVDISAFELVDVPHSHAAAEQAVALARQGRVGALMKGTLHTDELLREVLKRETGLRTERCLSHVMAFDVPTYPRPLLITDAAINIYPKLPEKRDIVQNAIELAHALGNDNPRVAILSAVETVNPKIISTIDAAALCKMAERGQITGGTLDGPLAFDNAVSEAAARTKGIVSPVAGRADILLAPDLEAANMLMKQLTHLADATGAGVVVGARVPIMLTSRADDALTRMASSALALLLADHQRRGSILGSPSGA</sequence>
<dbReference type="NCBIfam" id="NF008852">
    <property type="entry name" value="PRK11890.1"/>
    <property type="match status" value="1"/>
</dbReference>
<dbReference type="GO" id="GO:0005835">
    <property type="term" value="C:fatty acid synthase complex"/>
    <property type="evidence" value="ECO:0007669"/>
    <property type="project" value="InterPro"/>
</dbReference>
<name>A0A433KFM2_9GAMM</name>
<dbReference type="SUPFAM" id="SSF54637">
    <property type="entry name" value="Thioesterase/thiol ester dehydrase-isomerase"/>
    <property type="match status" value="1"/>
</dbReference>
<dbReference type="GO" id="GO:0016836">
    <property type="term" value="F:hydro-lyase activity"/>
    <property type="evidence" value="ECO:0007669"/>
    <property type="project" value="UniProtKB-ARBA"/>
</dbReference>
<dbReference type="Pfam" id="PF01575">
    <property type="entry name" value="MaoC_dehydratas"/>
    <property type="match status" value="1"/>
</dbReference>
<dbReference type="PANTHER" id="PTHR43356">
    <property type="entry name" value="PHOSPHATE ACETYLTRANSFERASE"/>
    <property type="match status" value="1"/>
</dbReference>
<keyword evidence="1 6" id="KW-0808">Transferase</keyword>
<dbReference type="Gene3D" id="3.40.718.10">
    <property type="entry name" value="Isopropylmalate Dehydrogenase"/>
    <property type="match status" value="1"/>
</dbReference>
<evidence type="ECO:0000256" key="3">
    <source>
        <dbReference type="ARBA" id="ARBA00023315"/>
    </source>
</evidence>
<feature type="domain" description="Phosphate acetyl/butaryl transferase" evidence="4">
    <location>
        <begin position="243"/>
        <end position="457"/>
    </location>
</feature>
<dbReference type="Proteomes" id="UP000287336">
    <property type="component" value="Unassembled WGS sequence"/>
</dbReference>
<dbReference type="AlphaFoldDB" id="A0A433KFM2"/>
<accession>A0A433KFM2</accession>
<organism evidence="6 7">
    <name type="scientific">Vreelandella andesensis</name>
    <dbReference type="NCBI Taxonomy" id="447567"/>
    <lineage>
        <taxon>Bacteria</taxon>
        <taxon>Pseudomonadati</taxon>
        <taxon>Pseudomonadota</taxon>
        <taxon>Gammaproteobacteria</taxon>
        <taxon>Oceanospirillales</taxon>
        <taxon>Halomonadaceae</taxon>
        <taxon>Vreelandella</taxon>
    </lineage>
</organism>
<dbReference type="InterPro" id="IPR002505">
    <property type="entry name" value="PTA_PTB"/>
</dbReference>
<evidence type="ECO:0000313" key="7">
    <source>
        <dbReference type="Proteomes" id="UP000287336"/>
    </source>
</evidence>
<dbReference type="EMBL" id="RZHG01000028">
    <property type="protein sequence ID" value="RUR27381.1"/>
    <property type="molecule type" value="Genomic_DNA"/>
</dbReference>
<dbReference type="Gene3D" id="3.10.129.10">
    <property type="entry name" value="Hotdog Thioesterase"/>
    <property type="match status" value="1"/>
</dbReference>
<dbReference type="InterPro" id="IPR003965">
    <property type="entry name" value="Fatty_acid_synthase"/>
</dbReference>
<evidence type="ECO:0000259" key="5">
    <source>
        <dbReference type="Pfam" id="PF01575"/>
    </source>
</evidence>
<dbReference type="RefSeq" id="WP_126948882.1">
    <property type="nucleotide sequence ID" value="NZ_RZHG01000028.1"/>
</dbReference>
<proteinExistence type="predicted"/>
<dbReference type="Pfam" id="PF01515">
    <property type="entry name" value="PTA_PTB"/>
    <property type="match status" value="1"/>
</dbReference>
<dbReference type="OrthoDB" id="9774179at2"/>
<dbReference type="CDD" id="cd03449">
    <property type="entry name" value="R_hydratase"/>
    <property type="match status" value="1"/>
</dbReference>
<dbReference type="SUPFAM" id="SSF53659">
    <property type="entry name" value="Isocitrate/Isopropylmalate dehydrogenase-like"/>
    <property type="match status" value="1"/>
</dbReference>